<evidence type="ECO:0000256" key="2">
    <source>
        <dbReference type="ARBA" id="ARBA00022741"/>
    </source>
</evidence>
<keyword evidence="2" id="KW-0547">Nucleotide-binding</keyword>
<dbReference type="PROSITE" id="PS51421">
    <property type="entry name" value="RAS"/>
    <property type="match status" value="1"/>
</dbReference>
<dbReference type="GO" id="GO:0012505">
    <property type="term" value="C:endomembrane system"/>
    <property type="evidence" value="ECO:0007669"/>
    <property type="project" value="UniProtKB-SubCell"/>
</dbReference>
<accession>A0A7S0GVJ0</accession>
<dbReference type="SMART" id="SM00174">
    <property type="entry name" value="RHO"/>
    <property type="match status" value="1"/>
</dbReference>
<dbReference type="SUPFAM" id="SSF52540">
    <property type="entry name" value="P-loop containing nucleoside triphosphate hydrolases"/>
    <property type="match status" value="1"/>
</dbReference>
<protein>
    <submittedName>
        <fullName evidence="5">Uncharacterized protein</fullName>
    </submittedName>
</protein>
<dbReference type="PRINTS" id="PR00449">
    <property type="entry name" value="RASTRNSFRMNG"/>
</dbReference>
<reference evidence="5" key="1">
    <citation type="submission" date="2021-01" db="EMBL/GenBank/DDBJ databases">
        <authorList>
            <person name="Corre E."/>
            <person name="Pelletier E."/>
            <person name="Niang G."/>
            <person name="Scheremetjew M."/>
            <person name="Finn R."/>
            <person name="Kale V."/>
            <person name="Holt S."/>
            <person name="Cochrane G."/>
            <person name="Meng A."/>
            <person name="Brown T."/>
            <person name="Cohen L."/>
        </authorList>
    </citation>
    <scope>NUCLEOTIDE SEQUENCE</scope>
    <source>
        <strain evidence="5">CCMP2058</strain>
    </source>
</reference>
<dbReference type="Gene3D" id="3.40.50.300">
    <property type="entry name" value="P-loop containing nucleotide triphosphate hydrolases"/>
    <property type="match status" value="1"/>
</dbReference>
<dbReference type="PANTHER" id="PTHR47977">
    <property type="entry name" value="RAS-RELATED PROTEIN RAB"/>
    <property type="match status" value="1"/>
</dbReference>
<dbReference type="FunFam" id="3.40.50.300:FF:000586">
    <property type="entry name" value="Rab family GTPase"/>
    <property type="match status" value="1"/>
</dbReference>
<name>A0A7S0GVJ0_9EUKA</name>
<gene>
    <name evidence="5" type="ORF">LAMO00422_LOCUS9522</name>
</gene>
<dbReference type="SMART" id="SM00173">
    <property type="entry name" value="RAS"/>
    <property type="match status" value="1"/>
</dbReference>
<keyword evidence="3" id="KW-0342">GTP-binding</keyword>
<dbReference type="InterPro" id="IPR005225">
    <property type="entry name" value="Small_GTP-bd"/>
</dbReference>
<organism evidence="5">
    <name type="scientific">Amorphochlora amoebiformis</name>
    <dbReference type="NCBI Taxonomy" id="1561963"/>
    <lineage>
        <taxon>Eukaryota</taxon>
        <taxon>Sar</taxon>
        <taxon>Rhizaria</taxon>
        <taxon>Cercozoa</taxon>
        <taxon>Chlorarachniophyceae</taxon>
        <taxon>Amorphochlora</taxon>
    </lineage>
</organism>
<dbReference type="PROSITE" id="PS51417">
    <property type="entry name" value="ARF"/>
    <property type="match status" value="1"/>
</dbReference>
<evidence type="ECO:0000313" key="5">
    <source>
        <dbReference type="EMBL" id="CAD8448410.1"/>
    </source>
</evidence>
<dbReference type="InterPro" id="IPR001806">
    <property type="entry name" value="Small_GTPase"/>
</dbReference>
<dbReference type="EMBL" id="HBEM01013841">
    <property type="protein sequence ID" value="CAD8448410.1"/>
    <property type="molecule type" value="Transcribed_RNA"/>
</dbReference>
<dbReference type="SMART" id="SM00175">
    <property type="entry name" value="RAB"/>
    <property type="match status" value="1"/>
</dbReference>
<sequence length="205" mass="23024">MAERGNPAPDHLFKLVIIGDAGVGKSSLLLRFTEDNFSTNYISTIGVDFRFRTLNIKGKIVKLQIWDTAGQERFRTITSAYYRGADGVILVYDVTSIDSFKHVEDWLEQVNKYASEDTAKLIVGNKADLVEEKRVQSEEALVFGQKFSIDVIETSAKTADNVDKAFNRLGEKLIDTRGDQTEKKRDAGRVKLKHVKTSGNKKCCK</sequence>
<dbReference type="InterPro" id="IPR027417">
    <property type="entry name" value="P-loop_NTPase"/>
</dbReference>
<evidence type="ECO:0000256" key="4">
    <source>
        <dbReference type="ARBA" id="ARBA00023136"/>
    </source>
</evidence>
<evidence type="ECO:0000256" key="1">
    <source>
        <dbReference type="ARBA" id="ARBA00004308"/>
    </source>
</evidence>
<dbReference type="SMART" id="SM00176">
    <property type="entry name" value="RAN"/>
    <property type="match status" value="1"/>
</dbReference>
<dbReference type="GO" id="GO:0005525">
    <property type="term" value="F:GTP binding"/>
    <property type="evidence" value="ECO:0007669"/>
    <property type="project" value="UniProtKB-KW"/>
</dbReference>
<dbReference type="PROSITE" id="PS51420">
    <property type="entry name" value="RHO"/>
    <property type="match status" value="1"/>
</dbReference>
<dbReference type="PROSITE" id="PS51419">
    <property type="entry name" value="RAB"/>
    <property type="match status" value="1"/>
</dbReference>
<dbReference type="Pfam" id="PF00071">
    <property type="entry name" value="Ras"/>
    <property type="match status" value="1"/>
</dbReference>
<dbReference type="GO" id="GO:0003924">
    <property type="term" value="F:GTPase activity"/>
    <property type="evidence" value="ECO:0007669"/>
    <property type="project" value="InterPro"/>
</dbReference>
<dbReference type="NCBIfam" id="TIGR00231">
    <property type="entry name" value="small_GTP"/>
    <property type="match status" value="1"/>
</dbReference>
<comment type="subcellular location">
    <subcellularLocation>
        <location evidence="1">Endomembrane system</location>
    </subcellularLocation>
</comment>
<keyword evidence="4" id="KW-0472">Membrane</keyword>
<proteinExistence type="predicted"/>
<evidence type="ECO:0000256" key="3">
    <source>
        <dbReference type="ARBA" id="ARBA00023134"/>
    </source>
</evidence>
<dbReference type="SMART" id="SM00177">
    <property type="entry name" value="ARF"/>
    <property type="match status" value="1"/>
</dbReference>
<dbReference type="AlphaFoldDB" id="A0A7S0GVJ0"/>
<dbReference type="InterPro" id="IPR050227">
    <property type="entry name" value="Rab"/>
</dbReference>